<evidence type="ECO:0000313" key="2">
    <source>
        <dbReference type="EMBL" id="CCX31697.1"/>
    </source>
</evidence>
<feature type="region of interest" description="Disordered" evidence="1">
    <location>
        <begin position="1"/>
        <end position="75"/>
    </location>
</feature>
<protein>
    <submittedName>
        <fullName evidence="2">Uncharacterized protein</fullName>
    </submittedName>
</protein>
<proteinExistence type="predicted"/>
<name>U4LJG3_PYROM</name>
<dbReference type="AlphaFoldDB" id="U4LJG3"/>
<feature type="compositionally biased region" description="Polar residues" evidence="1">
    <location>
        <begin position="54"/>
        <end position="75"/>
    </location>
</feature>
<evidence type="ECO:0000256" key="1">
    <source>
        <dbReference type="SAM" id="MobiDB-lite"/>
    </source>
</evidence>
<sequence length="75" mass="8284">MSLFRLSTRLPTTTRASAMPSIARLMSSKVPSKDELSPRSKEQTRSATHEEIAQDSTAYNSDTNPQSQKQSVGQE</sequence>
<dbReference type="STRING" id="1076935.U4LJG3"/>
<accession>U4LJG3</accession>
<reference evidence="2 3" key="1">
    <citation type="journal article" date="2013" name="PLoS Genet.">
        <title>The genome and development-dependent transcriptomes of Pyronema confluens: a window into fungal evolution.</title>
        <authorList>
            <person name="Traeger S."/>
            <person name="Altegoer F."/>
            <person name="Freitag M."/>
            <person name="Gabaldon T."/>
            <person name="Kempken F."/>
            <person name="Kumar A."/>
            <person name="Marcet-Houben M."/>
            <person name="Poggeler S."/>
            <person name="Stajich J.E."/>
            <person name="Nowrousian M."/>
        </authorList>
    </citation>
    <scope>NUCLEOTIDE SEQUENCE [LARGE SCALE GENOMIC DNA]</scope>
    <source>
        <strain evidence="3">CBS 100304</strain>
        <tissue evidence="2">Vegetative mycelium</tissue>
    </source>
</reference>
<keyword evidence="3" id="KW-1185">Reference proteome</keyword>
<dbReference type="Proteomes" id="UP000018144">
    <property type="component" value="Unassembled WGS sequence"/>
</dbReference>
<dbReference type="EMBL" id="HF935629">
    <property type="protein sequence ID" value="CCX31697.1"/>
    <property type="molecule type" value="Genomic_DNA"/>
</dbReference>
<evidence type="ECO:0000313" key="3">
    <source>
        <dbReference type="Proteomes" id="UP000018144"/>
    </source>
</evidence>
<organism evidence="2 3">
    <name type="scientific">Pyronema omphalodes (strain CBS 100304)</name>
    <name type="common">Pyronema confluens</name>
    <dbReference type="NCBI Taxonomy" id="1076935"/>
    <lineage>
        <taxon>Eukaryota</taxon>
        <taxon>Fungi</taxon>
        <taxon>Dikarya</taxon>
        <taxon>Ascomycota</taxon>
        <taxon>Pezizomycotina</taxon>
        <taxon>Pezizomycetes</taxon>
        <taxon>Pezizales</taxon>
        <taxon>Pyronemataceae</taxon>
        <taxon>Pyronema</taxon>
    </lineage>
</organism>
<gene>
    <name evidence="2" type="ORF">PCON_11220</name>
</gene>
<dbReference type="OrthoDB" id="4220319at2759"/>
<feature type="compositionally biased region" description="Basic and acidic residues" evidence="1">
    <location>
        <begin position="31"/>
        <end position="52"/>
    </location>
</feature>